<protein>
    <recommendedName>
        <fullName evidence="4">TRF2-interacting telomeric protein/Rap1 C-terminal domain-containing protein</fullName>
    </recommendedName>
</protein>
<accession>K3X8H6</accession>
<sequence length="398" mass="43274">MASASLDSSVRPSSLTSFIRPPPKETIPEKGETSLQPAKTAEVIKPPPKAATPEKDQTAEQATLAASEPTKNTPAVPLEAASLASAKQQNKQDMPQSPPSAQGRSVDGGATVPDEVEAAATPSPQVQERTGNNGEARAEVVPAVEVTNSQTPSTASSERRIGGIFFRSRWAELINDPANRKQLNTYCTLSRQQMPPSRASQKNRQSAKQRVANEAAPTKDAVAASRGKKRRMGAVADEDEESKEQERQAKTCQTSSAAQKKRKVQSTEAQNQAPSTSTGAEGEVRQKTPMQREIVDVTSDTEIDELICQIQFETCQDLASVTHALYYCSGDVEVTTKFLNGEFPSDVWSPEDDLLLVDFMDPATDLSRITEAQRTGAFSKMRVRRSVEKILTRIQYLL</sequence>
<dbReference type="VEuPathDB" id="FungiDB:PYU1_G013496"/>
<feature type="compositionally biased region" description="Polar residues" evidence="1">
    <location>
        <begin position="266"/>
        <end position="279"/>
    </location>
</feature>
<dbReference type="EMBL" id="GL376593">
    <property type="status" value="NOT_ANNOTATED_CDS"/>
    <property type="molecule type" value="Genomic_DNA"/>
</dbReference>
<dbReference type="eggNOG" id="ENOG502S0YU">
    <property type="taxonomic scope" value="Eukaryota"/>
</dbReference>
<feature type="compositionally biased region" description="Polar residues" evidence="1">
    <location>
        <begin position="85"/>
        <end position="103"/>
    </location>
</feature>
<name>K3X8H6_GLOUD</name>
<keyword evidence="3" id="KW-1185">Reference proteome</keyword>
<feature type="compositionally biased region" description="Polar residues" evidence="1">
    <location>
        <begin position="190"/>
        <end position="208"/>
    </location>
</feature>
<feature type="compositionally biased region" description="Polar residues" evidence="1">
    <location>
        <begin position="122"/>
        <end position="133"/>
    </location>
</feature>
<feature type="compositionally biased region" description="Basic and acidic residues" evidence="1">
    <location>
        <begin position="22"/>
        <end position="32"/>
    </location>
</feature>
<evidence type="ECO:0008006" key="4">
    <source>
        <dbReference type="Google" id="ProtNLM"/>
    </source>
</evidence>
<proteinExistence type="predicted"/>
<organism evidence="2 3">
    <name type="scientific">Globisporangium ultimum (strain ATCC 200006 / CBS 805.95 / DAOM BR144)</name>
    <name type="common">Pythium ultimum</name>
    <dbReference type="NCBI Taxonomy" id="431595"/>
    <lineage>
        <taxon>Eukaryota</taxon>
        <taxon>Sar</taxon>
        <taxon>Stramenopiles</taxon>
        <taxon>Oomycota</taxon>
        <taxon>Peronosporomycetes</taxon>
        <taxon>Pythiales</taxon>
        <taxon>Pythiaceae</taxon>
        <taxon>Globisporangium</taxon>
    </lineage>
</organism>
<dbReference type="HOGENOM" id="CLU_693525_0_0_1"/>
<reference evidence="2" key="3">
    <citation type="submission" date="2015-02" db="UniProtKB">
        <authorList>
            <consortium name="EnsemblProtists"/>
        </authorList>
    </citation>
    <scope>IDENTIFICATION</scope>
    <source>
        <strain evidence="2">DAOM BR144</strain>
    </source>
</reference>
<dbReference type="Proteomes" id="UP000019132">
    <property type="component" value="Unassembled WGS sequence"/>
</dbReference>
<feature type="region of interest" description="Disordered" evidence="1">
    <location>
        <begin position="190"/>
        <end position="292"/>
    </location>
</feature>
<evidence type="ECO:0000313" key="3">
    <source>
        <dbReference type="Proteomes" id="UP000019132"/>
    </source>
</evidence>
<dbReference type="EnsemblProtists" id="PYU1_T013525">
    <property type="protein sequence ID" value="PYU1_T013525"/>
    <property type="gene ID" value="PYU1_G013496"/>
</dbReference>
<reference evidence="3" key="1">
    <citation type="journal article" date="2010" name="Genome Biol.">
        <title>Genome sequence of the necrotrophic plant pathogen Pythium ultimum reveals original pathogenicity mechanisms and effector repertoire.</title>
        <authorList>
            <person name="Levesque C.A."/>
            <person name="Brouwer H."/>
            <person name="Cano L."/>
            <person name="Hamilton J.P."/>
            <person name="Holt C."/>
            <person name="Huitema E."/>
            <person name="Raffaele S."/>
            <person name="Robideau G.P."/>
            <person name="Thines M."/>
            <person name="Win J."/>
            <person name="Zerillo M.M."/>
            <person name="Beakes G.W."/>
            <person name="Boore J.L."/>
            <person name="Busam D."/>
            <person name="Dumas B."/>
            <person name="Ferriera S."/>
            <person name="Fuerstenberg S.I."/>
            <person name="Gachon C.M."/>
            <person name="Gaulin E."/>
            <person name="Govers F."/>
            <person name="Grenville-Briggs L."/>
            <person name="Horner N."/>
            <person name="Hostetler J."/>
            <person name="Jiang R.H."/>
            <person name="Johnson J."/>
            <person name="Krajaejun T."/>
            <person name="Lin H."/>
            <person name="Meijer H.J."/>
            <person name="Moore B."/>
            <person name="Morris P."/>
            <person name="Phuntmart V."/>
            <person name="Puiu D."/>
            <person name="Shetty J."/>
            <person name="Stajich J.E."/>
            <person name="Tripathy S."/>
            <person name="Wawra S."/>
            <person name="van West P."/>
            <person name="Whitty B.R."/>
            <person name="Coutinho P.M."/>
            <person name="Henrissat B."/>
            <person name="Martin F."/>
            <person name="Thomas P.D."/>
            <person name="Tyler B.M."/>
            <person name="De Vries R.P."/>
            <person name="Kamoun S."/>
            <person name="Yandell M."/>
            <person name="Tisserat N."/>
            <person name="Buell C.R."/>
        </authorList>
    </citation>
    <scope>NUCLEOTIDE SEQUENCE</scope>
    <source>
        <strain evidence="3">DAOM:BR144</strain>
    </source>
</reference>
<evidence type="ECO:0000313" key="2">
    <source>
        <dbReference type="EnsemblProtists" id="PYU1_T013525"/>
    </source>
</evidence>
<feature type="region of interest" description="Disordered" evidence="1">
    <location>
        <begin position="1"/>
        <end position="159"/>
    </location>
</feature>
<dbReference type="AlphaFoldDB" id="K3X8H6"/>
<feature type="compositionally biased region" description="Polar residues" evidence="1">
    <location>
        <begin position="147"/>
        <end position="156"/>
    </location>
</feature>
<reference evidence="3" key="2">
    <citation type="submission" date="2010-04" db="EMBL/GenBank/DDBJ databases">
        <authorList>
            <person name="Buell R."/>
            <person name="Hamilton J."/>
            <person name="Hostetler J."/>
        </authorList>
    </citation>
    <scope>NUCLEOTIDE SEQUENCE [LARGE SCALE GENOMIC DNA]</scope>
    <source>
        <strain evidence="3">DAOM:BR144</strain>
    </source>
</reference>
<evidence type="ECO:0000256" key="1">
    <source>
        <dbReference type="SAM" id="MobiDB-lite"/>
    </source>
</evidence>
<feature type="compositionally biased region" description="Polar residues" evidence="1">
    <location>
        <begin position="1"/>
        <end position="17"/>
    </location>
</feature>
<dbReference type="InParanoid" id="K3X8H6"/>